<sequence length="359" mass="40304">MRRIQVAARNDLRLRADRRDQVRERHARIGRVLVAAVPLAAMWGRGIRAADEVWIACGGPADVRISRGARGHVDGGAAGHADAELFQQRRVNRLIQAGRRHRRPRIRDLIGVERYVARRLNQRRLVADEIRVRIVAVRILAARQHDVAETINRGRRLRIGHRRVVAVLDIGREQFEQAVAVRRTDQRSRPDIRYRLRCVERNATANYRPRILQRVRVRGERAAGHHDAAVFDIARVDAEVVDRLQHRTVVERAGQGKGQVVTGAELQIRGGREVALNVHRHVVGGAVCAAARECRCIQRQVVRRADLPVRIRNRAGCRDGNVAGRTREAADLAAAVVDGIGLNRDARPAHLAALCIGKR</sequence>
<evidence type="ECO:0000313" key="1">
    <source>
        <dbReference type="EMBL" id="CAB3807331.1"/>
    </source>
</evidence>
<keyword evidence="2" id="KW-1185">Reference proteome</keyword>
<name>A0A6S7BNU7_9BURK</name>
<organism evidence="1 2">
    <name type="scientific">Paraburkholderia ultramafica</name>
    <dbReference type="NCBI Taxonomy" id="1544867"/>
    <lineage>
        <taxon>Bacteria</taxon>
        <taxon>Pseudomonadati</taxon>
        <taxon>Pseudomonadota</taxon>
        <taxon>Betaproteobacteria</taxon>
        <taxon>Burkholderiales</taxon>
        <taxon>Burkholderiaceae</taxon>
        <taxon>Paraburkholderia</taxon>
    </lineage>
</organism>
<gene>
    <name evidence="1" type="ORF">LMG28614_06571</name>
</gene>
<dbReference type="EMBL" id="CADIKK010000050">
    <property type="protein sequence ID" value="CAB3807331.1"/>
    <property type="molecule type" value="Genomic_DNA"/>
</dbReference>
<reference evidence="1 2" key="1">
    <citation type="submission" date="2020-04" db="EMBL/GenBank/DDBJ databases">
        <authorList>
            <person name="De Canck E."/>
        </authorList>
    </citation>
    <scope>NUCLEOTIDE SEQUENCE [LARGE SCALE GENOMIC DNA]</scope>
    <source>
        <strain evidence="1 2">LMG 28614</strain>
    </source>
</reference>
<evidence type="ECO:0000313" key="2">
    <source>
        <dbReference type="Proteomes" id="UP000494365"/>
    </source>
</evidence>
<dbReference type="AlphaFoldDB" id="A0A6S7BNU7"/>
<dbReference type="Proteomes" id="UP000494365">
    <property type="component" value="Unassembled WGS sequence"/>
</dbReference>
<accession>A0A6S7BNU7</accession>
<proteinExistence type="predicted"/>
<protein>
    <submittedName>
        <fullName evidence="1">Uncharacterized protein</fullName>
    </submittedName>
</protein>